<sequence length="158" mass="17306">MAELLTSRLGYLLKHAQLNFSQSGARALESLGINGRQLAVLVVLDAAEPLSQLDAANELGVDRTTMVALVDELEAKGLVERRRSPDDRRKNIVELTAHGKNTLAEGERRHQQTEKAFLADLTPIEADLFVRILKKLAADAEAPVDQPEAATGKEKKED</sequence>
<dbReference type="Pfam" id="PF12802">
    <property type="entry name" value="MarR_2"/>
    <property type="match status" value="1"/>
</dbReference>
<dbReference type="Proteomes" id="UP000730482">
    <property type="component" value="Unassembled WGS sequence"/>
</dbReference>
<keyword evidence="3" id="KW-0804">Transcription</keyword>
<dbReference type="PANTHER" id="PTHR42756">
    <property type="entry name" value="TRANSCRIPTIONAL REGULATOR, MARR"/>
    <property type="match status" value="1"/>
</dbReference>
<evidence type="ECO:0000259" key="4">
    <source>
        <dbReference type="PROSITE" id="PS50995"/>
    </source>
</evidence>
<comment type="caution">
    <text evidence="5">The sequence shown here is derived from an EMBL/GenBank/DDBJ whole genome shotgun (WGS) entry which is preliminary data.</text>
</comment>
<dbReference type="RefSeq" id="WP_212020109.1">
    <property type="nucleotide sequence ID" value="NZ_JAAFYZ010000258.1"/>
</dbReference>
<evidence type="ECO:0000256" key="1">
    <source>
        <dbReference type="ARBA" id="ARBA00023015"/>
    </source>
</evidence>
<proteinExistence type="predicted"/>
<dbReference type="EMBL" id="JAAFYZ010000258">
    <property type="protein sequence ID" value="MBS2553488.1"/>
    <property type="molecule type" value="Genomic_DNA"/>
</dbReference>
<accession>A0ABS5L575</accession>
<evidence type="ECO:0000256" key="3">
    <source>
        <dbReference type="ARBA" id="ARBA00023163"/>
    </source>
</evidence>
<dbReference type="InterPro" id="IPR036388">
    <property type="entry name" value="WH-like_DNA-bd_sf"/>
</dbReference>
<dbReference type="Gene3D" id="1.10.10.10">
    <property type="entry name" value="Winged helix-like DNA-binding domain superfamily/Winged helix DNA-binding domain"/>
    <property type="match status" value="1"/>
</dbReference>
<dbReference type="InterPro" id="IPR036390">
    <property type="entry name" value="WH_DNA-bd_sf"/>
</dbReference>
<dbReference type="SMART" id="SM00347">
    <property type="entry name" value="HTH_MARR"/>
    <property type="match status" value="1"/>
</dbReference>
<evidence type="ECO:0000313" key="6">
    <source>
        <dbReference type="Proteomes" id="UP000730482"/>
    </source>
</evidence>
<protein>
    <submittedName>
        <fullName evidence="5">MarR family transcriptional regulator</fullName>
    </submittedName>
</protein>
<evidence type="ECO:0000256" key="2">
    <source>
        <dbReference type="ARBA" id="ARBA00023125"/>
    </source>
</evidence>
<reference evidence="5 6" key="1">
    <citation type="submission" date="2020-02" db="EMBL/GenBank/DDBJ databases">
        <title>Acidophilic actinobacteria isolated from forest soil.</title>
        <authorList>
            <person name="Golinska P."/>
        </authorList>
    </citation>
    <scope>NUCLEOTIDE SEQUENCE [LARGE SCALE GENOMIC DNA]</scope>
    <source>
        <strain evidence="5 6">NL8</strain>
    </source>
</reference>
<dbReference type="PANTHER" id="PTHR42756:SF1">
    <property type="entry name" value="TRANSCRIPTIONAL REPRESSOR OF EMRAB OPERON"/>
    <property type="match status" value="1"/>
</dbReference>
<feature type="domain" description="HTH marR-type" evidence="4">
    <location>
        <begin position="6"/>
        <end position="138"/>
    </location>
</feature>
<evidence type="ECO:0000313" key="5">
    <source>
        <dbReference type="EMBL" id="MBS2553488.1"/>
    </source>
</evidence>
<keyword evidence="1" id="KW-0805">Transcription regulation</keyword>
<dbReference type="SUPFAM" id="SSF46785">
    <property type="entry name" value="Winged helix' DNA-binding domain"/>
    <property type="match status" value="1"/>
</dbReference>
<organism evidence="5 6">
    <name type="scientific">Catenulispora pinistramenti</name>
    <dbReference type="NCBI Taxonomy" id="2705254"/>
    <lineage>
        <taxon>Bacteria</taxon>
        <taxon>Bacillati</taxon>
        <taxon>Actinomycetota</taxon>
        <taxon>Actinomycetes</taxon>
        <taxon>Catenulisporales</taxon>
        <taxon>Catenulisporaceae</taxon>
        <taxon>Catenulispora</taxon>
    </lineage>
</organism>
<gene>
    <name evidence="5" type="ORF">KGQ19_42210</name>
</gene>
<name>A0ABS5L575_9ACTN</name>
<keyword evidence="2" id="KW-0238">DNA-binding</keyword>
<dbReference type="PRINTS" id="PR00598">
    <property type="entry name" value="HTHMARR"/>
</dbReference>
<dbReference type="InterPro" id="IPR000835">
    <property type="entry name" value="HTH_MarR-typ"/>
</dbReference>
<keyword evidence="6" id="KW-1185">Reference proteome</keyword>
<dbReference type="PROSITE" id="PS50995">
    <property type="entry name" value="HTH_MARR_2"/>
    <property type="match status" value="1"/>
</dbReference>